<evidence type="ECO:0000256" key="1">
    <source>
        <dbReference type="ARBA" id="ARBA00007072"/>
    </source>
</evidence>
<protein>
    <submittedName>
        <fullName evidence="8">Glycoside hydrolase, family 9</fullName>
    </submittedName>
</protein>
<dbReference type="SUPFAM" id="SSF48208">
    <property type="entry name" value="Six-hairpin glycosidases"/>
    <property type="match status" value="1"/>
</dbReference>
<dbReference type="InterPro" id="IPR004197">
    <property type="entry name" value="Cellulase_Ig-like"/>
</dbReference>
<dbReference type="PaxDb" id="665571-STHERM_c02660"/>
<sequence length="557" mass="62897">MKKQVFISHAGYPREGMKYVVVESEVPVEGVFRVVDTRGEVVYEGRFDPPVKVPGWRRGWFARGEFSEVREPGEYAVCLEDGVRSEYFPIVEGFPSLFLEDIVFYFRGQRCSGVYDRKDRGVPLFGSDRKVDVHGGWYDAAGDFSKYLSHLAYTNFMCPQHTGLVVWAFLHGHDLLKSRGFPEFSLARIREEALYGADFLVRMQDPEGFFYLTVFDRWSHDPEEREVCSYETQQGMKTADYKAGLRMGAGAAIAALARASLLGEASDYTPEVYLATAERGFAHLRAHNAEYLPDGTENIIDEYCGLLAAVELYRATGKVAYRKAAEEFFSRLEGRLTPEGVLMADERGQRSFFHAVEAGFPYVSVLRMREVLDEGGLGARAEEFVARGLSAEVERTHEVPNPFGYPRQYVKLPGREGRVQFFIPHENESGYWWQGENARLASLAAAAFWAAGEGIGDGELWAYGEAPIYWILGLNPFDVCMMQGKGRHSPAYERGFPNAPGGICNGITSGVEDEEDIAFLPEPYASDMAHRWRWAEQWIPHAAWFFLALSIYAHYRG</sequence>
<evidence type="ECO:0000313" key="9">
    <source>
        <dbReference type="Proteomes" id="UP000001296"/>
    </source>
</evidence>
<comment type="similarity">
    <text evidence="1">Belongs to the glycosyl hydrolase 9 (cellulase E) family.</text>
</comment>
<dbReference type="HOGENOM" id="CLU_033791_0_0_12"/>
<dbReference type="AlphaFoldDB" id="E0RNW6"/>
<dbReference type="eggNOG" id="ENOG502Z8YH">
    <property type="taxonomic scope" value="Bacteria"/>
</dbReference>
<reference key="1">
    <citation type="submission" date="2009-08" db="EMBL/GenBank/DDBJ databases">
        <title>The genome sequence of Spirochaeta thermophila DSM6192.</title>
        <authorList>
            <person name="Angelov A."/>
            <person name="Mientus M."/>
            <person name="Wittenberg S."/>
            <person name="Lehmann R."/>
            <person name="Liesegang H."/>
            <person name="Daniel R."/>
            <person name="Liebl W."/>
        </authorList>
    </citation>
    <scope>NUCLEOTIDE SEQUENCE</scope>
    <source>
        <strain>DSM 6192</strain>
    </source>
</reference>
<dbReference type="GO" id="GO:0008810">
    <property type="term" value="F:cellulase activity"/>
    <property type="evidence" value="ECO:0007669"/>
    <property type="project" value="InterPro"/>
</dbReference>
<dbReference type="RefSeq" id="WP_013313080.1">
    <property type="nucleotide sequence ID" value="NC_014484.1"/>
</dbReference>
<keyword evidence="5" id="KW-0624">Polysaccharide degradation</keyword>
<keyword evidence="2 8" id="KW-0378">Hydrolase</keyword>
<dbReference type="Proteomes" id="UP000001296">
    <property type="component" value="Chromosome"/>
</dbReference>
<reference evidence="8 9" key="2">
    <citation type="journal article" date="2010" name="J. Bacteriol.">
        <title>Genome sequence of the polysaccharide-degrading, thermophilic anaerobe Spirochaeta thermophila DSM 6192.</title>
        <authorList>
            <person name="Angelov A."/>
            <person name="Liebl S."/>
            <person name="Ballschmiter M."/>
            <person name="Bomeke M."/>
            <person name="Lehmann R."/>
            <person name="Liesegang H."/>
            <person name="Daniel R."/>
            <person name="Liebl W."/>
        </authorList>
    </citation>
    <scope>NUCLEOTIDE SEQUENCE [LARGE SCALE GENOMIC DNA]</scope>
    <source>
        <strain evidence="9">ATCC 49972 / DSM 6192 / RI 19.B1</strain>
    </source>
</reference>
<keyword evidence="4" id="KW-0326">Glycosidase</keyword>
<feature type="domain" description="Cellulase Ig-like" evidence="7">
    <location>
        <begin position="3"/>
        <end position="80"/>
    </location>
</feature>
<dbReference type="InterPro" id="IPR001701">
    <property type="entry name" value="Glyco_hydro_9"/>
</dbReference>
<evidence type="ECO:0000256" key="5">
    <source>
        <dbReference type="ARBA" id="ARBA00023326"/>
    </source>
</evidence>
<gene>
    <name evidence="8" type="ordered locus">STHERM_c02660</name>
</gene>
<dbReference type="GO" id="GO:0000272">
    <property type="term" value="P:polysaccharide catabolic process"/>
    <property type="evidence" value="ECO:0007669"/>
    <property type="project" value="UniProtKB-KW"/>
</dbReference>
<dbReference type="Pfam" id="PF02927">
    <property type="entry name" value="CelD_N"/>
    <property type="match status" value="1"/>
</dbReference>
<dbReference type="SUPFAM" id="SSF81296">
    <property type="entry name" value="E set domains"/>
    <property type="match status" value="1"/>
</dbReference>
<evidence type="ECO:0000259" key="6">
    <source>
        <dbReference type="Pfam" id="PF00759"/>
    </source>
</evidence>
<accession>E0RNW6</accession>
<dbReference type="InterPro" id="IPR013783">
    <property type="entry name" value="Ig-like_fold"/>
</dbReference>
<evidence type="ECO:0000256" key="4">
    <source>
        <dbReference type="ARBA" id="ARBA00023295"/>
    </source>
</evidence>
<name>E0RNW6_WINT6</name>
<dbReference type="Gene3D" id="1.50.10.10">
    <property type="match status" value="1"/>
</dbReference>
<dbReference type="InterPro" id="IPR008928">
    <property type="entry name" value="6-hairpin_glycosidase_sf"/>
</dbReference>
<dbReference type="KEGG" id="sta:STHERM_c02660"/>
<dbReference type="InterPro" id="IPR014756">
    <property type="entry name" value="Ig_E-set"/>
</dbReference>
<dbReference type="CDD" id="cd02850">
    <property type="entry name" value="E_set_Cellulase_N"/>
    <property type="match status" value="1"/>
</dbReference>
<dbReference type="EMBL" id="CP001698">
    <property type="protein sequence ID" value="ADN01239.1"/>
    <property type="molecule type" value="Genomic_DNA"/>
</dbReference>
<proteinExistence type="inferred from homology"/>
<keyword evidence="3" id="KW-0119">Carbohydrate metabolism</keyword>
<organism evidence="8 9">
    <name type="scientific">Winmispira thermophila (strain ATCC 49972 / DSM 6192 / RI 19.B1)</name>
    <name type="common">Spirochaeta thermophila</name>
    <dbReference type="NCBI Taxonomy" id="665571"/>
    <lineage>
        <taxon>Bacteria</taxon>
        <taxon>Pseudomonadati</taxon>
        <taxon>Spirochaetota</taxon>
        <taxon>Spirochaetia</taxon>
        <taxon>Winmispirales</taxon>
        <taxon>Winmispiraceae</taxon>
        <taxon>Winmispira</taxon>
    </lineage>
</organism>
<evidence type="ECO:0000259" key="7">
    <source>
        <dbReference type="Pfam" id="PF02927"/>
    </source>
</evidence>
<evidence type="ECO:0000256" key="2">
    <source>
        <dbReference type="ARBA" id="ARBA00022801"/>
    </source>
</evidence>
<feature type="domain" description="Glycoside hydrolase family 9" evidence="6">
    <location>
        <begin position="99"/>
        <end position="491"/>
    </location>
</feature>
<dbReference type="PANTHER" id="PTHR22298">
    <property type="entry name" value="ENDO-1,4-BETA-GLUCANASE"/>
    <property type="match status" value="1"/>
</dbReference>
<dbReference type="Pfam" id="PF00759">
    <property type="entry name" value="Glyco_hydro_9"/>
    <property type="match status" value="1"/>
</dbReference>
<dbReference type="Gene3D" id="2.60.40.10">
    <property type="entry name" value="Immunoglobulins"/>
    <property type="match status" value="1"/>
</dbReference>
<dbReference type="CAZy" id="GH9">
    <property type="family name" value="Glycoside Hydrolase Family 9"/>
</dbReference>
<dbReference type="InterPro" id="IPR012341">
    <property type="entry name" value="6hp_glycosidase-like_sf"/>
</dbReference>
<evidence type="ECO:0000256" key="3">
    <source>
        <dbReference type="ARBA" id="ARBA00023277"/>
    </source>
</evidence>
<evidence type="ECO:0000313" key="8">
    <source>
        <dbReference type="EMBL" id="ADN01239.1"/>
    </source>
</evidence>